<sequence>MYAKLIAIRIEIPGRALLTTEIHLCSLILCLRGSFERVYVELYYFYGNRKIITASSILLRFTGNVDAAVSFCTSIIIACNFEIYLINDIIYDSKINIAIASAQMHACSLY</sequence>
<evidence type="ECO:0000313" key="2">
    <source>
        <dbReference type="Proteomes" id="UP000054783"/>
    </source>
</evidence>
<reference evidence="1 2" key="1">
    <citation type="submission" date="2015-01" db="EMBL/GenBank/DDBJ databases">
        <title>Evolution of Trichinella species and genotypes.</title>
        <authorList>
            <person name="Korhonen P.K."/>
            <person name="Edoardo P."/>
            <person name="Giuseppe L.R."/>
            <person name="Gasser R.B."/>
        </authorList>
    </citation>
    <scope>NUCLEOTIDE SEQUENCE [LARGE SCALE GENOMIC DNA]</scope>
    <source>
        <strain evidence="1">ISS2496</strain>
    </source>
</reference>
<dbReference type="AlphaFoldDB" id="A0A0V0ZY79"/>
<keyword evidence="2" id="KW-1185">Reference proteome</keyword>
<dbReference type="EMBL" id="JYDQ01000058">
    <property type="protein sequence ID" value="KRY17686.1"/>
    <property type="molecule type" value="Genomic_DNA"/>
</dbReference>
<comment type="caution">
    <text evidence="1">The sequence shown here is derived from an EMBL/GenBank/DDBJ whole genome shotgun (WGS) entry which is preliminary data.</text>
</comment>
<name>A0A0V0ZY79_9BILA</name>
<accession>A0A0V0ZY79</accession>
<evidence type="ECO:0000313" key="1">
    <source>
        <dbReference type="EMBL" id="KRY17686.1"/>
    </source>
</evidence>
<protein>
    <submittedName>
        <fullName evidence="1">Uncharacterized protein</fullName>
    </submittedName>
</protein>
<gene>
    <name evidence="1" type="ORF">T12_1430</name>
</gene>
<dbReference type="Proteomes" id="UP000054783">
    <property type="component" value="Unassembled WGS sequence"/>
</dbReference>
<organism evidence="1 2">
    <name type="scientific">Trichinella patagoniensis</name>
    <dbReference type="NCBI Taxonomy" id="990121"/>
    <lineage>
        <taxon>Eukaryota</taxon>
        <taxon>Metazoa</taxon>
        <taxon>Ecdysozoa</taxon>
        <taxon>Nematoda</taxon>
        <taxon>Enoplea</taxon>
        <taxon>Dorylaimia</taxon>
        <taxon>Trichinellida</taxon>
        <taxon>Trichinellidae</taxon>
        <taxon>Trichinella</taxon>
    </lineage>
</organism>
<proteinExistence type="predicted"/>